<feature type="compositionally biased region" description="Acidic residues" evidence="2">
    <location>
        <begin position="92"/>
        <end position="126"/>
    </location>
</feature>
<keyword evidence="1" id="KW-0862">Zinc</keyword>
<feature type="region of interest" description="Disordered" evidence="2">
    <location>
        <begin position="1"/>
        <end position="20"/>
    </location>
</feature>
<evidence type="ECO:0000256" key="2">
    <source>
        <dbReference type="SAM" id="MobiDB-lite"/>
    </source>
</evidence>
<feature type="compositionally biased region" description="Polar residues" evidence="2">
    <location>
        <begin position="1"/>
        <end position="12"/>
    </location>
</feature>
<dbReference type="AlphaFoldDB" id="A0A6A4NFM9"/>
<dbReference type="PROSITE" id="PS50157">
    <property type="entry name" value="ZINC_FINGER_C2H2_2"/>
    <property type="match status" value="1"/>
</dbReference>
<accession>A0A6A4NFM9</accession>
<comment type="caution">
    <text evidence="4">The sequence shown here is derived from an EMBL/GenBank/DDBJ whole genome shotgun (WGS) entry which is preliminary data.</text>
</comment>
<gene>
    <name evidence="4" type="ORF">Lalb_Chr20g0112201</name>
</gene>
<dbReference type="PROSITE" id="PS00028">
    <property type="entry name" value="ZINC_FINGER_C2H2_1"/>
    <property type="match status" value="1"/>
</dbReference>
<dbReference type="OrthoDB" id="2019803at2759"/>
<feature type="compositionally biased region" description="Basic and acidic residues" evidence="2">
    <location>
        <begin position="47"/>
        <end position="57"/>
    </location>
</feature>
<dbReference type="GO" id="GO:0008270">
    <property type="term" value="F:zinc ion binding"/>
    <property type="evidence" value="ECO:0007669"/>
    <property type="project" value="UniProtKB-KW"/>
</dbReference>
<dbReference type="InterPro" id="IPR013087">
    <property type="entry name" value="Znf_C2H2_type"/>
</dbReference>
<dbReference type="Pfam" id="PF13912">
    <property type="entry name" value="zf-C2H2_6"/>
    <property type="match status" value="1"/>
</dbReference>
<protein>
    <submittedName>
        <fullName evidence="4">Putative histone deacetylase transcription factor C2H2 family</fullName>
    </submittedName>
</protein>
<feature type="compositionally biased region" description="Acidic residues" evidence="2">
    <location>
        <begin position="71"/>
        <end position="85"/>
    </location>
</feature>
<keyword evidence="1" id="KW-0863">Zinc-finger</keyword>
<evidence type="ECO:0000313" key="4">
    <source>
        <dbReference type="EMBL" id="KAE9590873.1"/>
    </source>
</evidence>
<dbReference type="Proteomes" id="UP000447434">
    <property type="component" value="Chromosome 20"/>
</dbReference>
<organism evidence="4 5">
    <name type="scientific">Lupinus albus</name>
    <name type="common">White lupine</name>
    <name type="synonym">Lupinus termis</name>
    <dbReference type="NCBI Taxonomy" id="3870"/>
    <lineage>
        <taxon>Eukaryota</taxon>
        <taxon>Viridiplantae</taxon>
        <taxon>Streptophyta</taxon>
        <taxon>Embryophyta</taxon>
        <taxon>Tracheophyta</taxon>
        <taxon>Spermatophyta</taxon>
        <taxon>Magnoliopsida</taxon>
        <taxon>eudicotyledons</taxon>
        <taxon>Gunneridae</taxon>
        <taxon>Pentapetalae</taxon>
        <taxon>rosids</taxon>
        <taxon>fabids</taxon>
        <taxon>Fabales</taxon>
        <taxon>Fabaceae</taxon>
        <taxon>Papilionoideae</taxon>
        <taxon>50 kb inversion clade</taxon>
        <taxon>genistoids sensu lato</taxon>
        <taxon>core genistoids</taxon>
        <taxon>Genisteae</taxon>
        <taxon>Lupinus</taxon>
    </lineage>
</organism>
<name>A0A6A4NFM9_LUPAL</name>
<sequence length="226" mass="24767">MHISLTSFFSITDNDDNEDDADFHKYIQVSTANGESEAKVKNSVKPDANEAKQKEKIAAPIKKQKAKEKEDSSDESDEDSSEDEPMANGEIESSEDEDDSNEEEDNEDESDDEDKSDDEDESDEEETPKKAEPSNKRALDSSKKTPVPEKKAKFITPQKTGGKNGSGHVATPHPSKQAGKAAVSNNQPPKQHTPKSGGEYSCKPCNRSFKTEDALGSHNKAKHSVK</sequence>
<reference evidence="5" key="1">
    <citation type="journal article" date="2020" name="Nat. Commun.">
        <title>Genome sequence of the cluster root forming white lupin.</title>
        <authorList>
            <person name="Hufnagel B."/>
            <person name="Marques A."/>
            <person name="Soriano A."/>
            <person name="Marques L."/>
            <person name="Divol F."/>
            <person name="Doumas P."/>
            <person name="Sallet E."/>
            <person name="Mancinotti D."/>
            <person name="Carrere S."/>
            <person name="Marande W."/>
            <person name="Arribat S."/>
            <person name="Keller J."/>
            <person name="Huneau C."/>
            <person name="Blein T."/>
            <person name="Aime D."/>
            <person name="Laguerre M."/>
            <person name="Taylor J."/>
            <person name="Schubert V."/>
            <person name="Nelson M."/>
            <person name="Geu-Flores F."/>
            <person name="Crespi M."/>
            <person name="Gallardo-Guerrero K."/>
            <person name="Delaux P.-M."/>
            <person name="Salse J."/>
            <person name="Berges H."/>
            <person name="Guyot R."/>
            <person name="Gouzy J."/>
            <person name="Peret B."/>
        </authorList>
    </citation>
    <scope>NUCLEOTIDE SEQUENCE [LARGE SCALE GENOMIC DNA]</scope>
    <source>
        <strain evidence="5">cv. Amiga</strain>
    </source>
</reference>
<dbReference type="EMBL" id="WOCE01000020">
    <property type="protein sequence ID" value="KAE9590873.1"/>
    <property type="molecule type" value="Genomic_DNA"/>
</dbReference>
<feature type="compositionally biased region" description="Basic and acidic residues" evidence="2">
    <location>
        <begin position="127"/>
        <end position="152"/>
    </location>
</feature>
<evidence type="ECO:0000313" key="5">
    <source>
        <dbReference type="Proteomes" id="UP000447434"/>
    </source>
</evidence>
<evidence type="ECO:0000256" key="1">
    <source>
        <dbReference type="PROSITE-ProRule" id="PRU00042"/>
    </source>
</evidence>
<feature type="domain" description="C2H2-type" evidence="3">
    <location>
        <begin position="200"/>
        <end position="226"/>
    </location>
</feature>
<evidence type="ECO:0000259" key="3">
    <source>
        <dbReference type="PROSITE" id="PS50157"/>
    </source>
</evidence>
<proteinExistence type="predicted"/>
<keyword evidence="1" id="KW-0479">Metal-binding</keyword>
<feature type="region of interest" description="Disordered" evidence="2">
    <location>
        <begin position="30"/>
        <end position="226"/>
    </location>
</feature>
<dbReference type="Gene3D" id="3.30.160.60">
    <property type="entry name" value="Classic Zinc Finger"/>
    <property type="match status" value="1"/>
</dbReference>
<keyword evidence="5" id="KW-1185">Reference proteome</keyword>